<keyword evidence="1" id="KW-0472">Membrane</keyword>
<sequence length="152" mass="17304">MPLHRFFLPKGLYSAADKSAIAQAITKVYAILPAFYVVVVFVELDPGDFFVGGKASGRRVRINVEHVARNFEDGSPKRKRKFMERYEAALAPFTKARGIEWEVQIVDCDRLLWNIDGMAPPEENSDGERIWREEDKPVPLGKVEDVQVRAKL</sequence>
<dbReference type="InterPro" id="IPR028116">
    <property type="entry name" value="Cis-CaaD-like"/>
</dbReference>
<protein>
    <submittedName>
        <fullName evidence="3">Tautomerase-3 domain-containing protein</fullName>
    </submittedName>
</protein>
<dbReference type="Gene3D" id="3.30.429.10">
    <property type="entry name" value="Macrophage Migration Inhibitory Factor"/>
    <property type="match status" value="1"/>
</dbReference>
<evidence type="ECO:0000313" key="4">
    <source>
        <dbReference type="Proteomes" id="UP001362999"/>
    </source>
</evidence>
<dbReference type="InterPro" id="IPR014347">
    <property type="entry name" value="Tautomerase/MIF_sf"/>
</dbReference>
<accession>A0AAW0DG92</accession>
<comment type="caution">
    <text evidence="3">The sequence shown here is derived from an EMBL/GenBank/DDBJ whole genome shotgun (WGS) entry which is preliminary data.</text>
</comment>
<gene>
    <name evidence="3" type="ORF">R3P38DRAFT_1743208</name>
</gene>
<reference evidence="3 4" key="1">
    <citation type="journal article" date="2024" name="J Genomics">
        <title>Draft genome sequencing and assembly of Favolaschia claudopus CIRM-BRFM 2984 isolated from oak limbs.</title>
        <authorList>
            <person name="Navarro D."/>
            <person name="Drula E."/>
            <person name="Chaduli D."/>
            <person name="Cazenave R."/>
            <person name="Ahrendt S."/>
            <person name="Wang J."/>
            <person name="Lipzen A."/>
            <person name="Daum C."/>
            <person name="Barry K."/>
            <person name="Grigoriev I.V."/>
            <person name="Favel A."/>
            <person name="Rosso M.N."/>
            <person name="Martin F."/>
        </authorList>
    </citation>
    <scope>NUCLEOTIDE SEQUENCE [LARGE SCALE GENOMIC DNA]</scope>
    <source>
        <strain evidence="3 4">CIRM-BRFM 2984</strain>
    </source>
</reference>
<feature type="domain" description="Tautomerase cis-CaaD-like" evidence="2">
    <location>
        <begin position="1"/>
        <end position="136"/>
    </location>
</feature>
<organism evidence="3 4">
    <name type="scientific">Favolaschia claudopus</name>
    <dbReference type="NCBI Taxonomy" id="2862362"/>
    <lineage>
        <taxon>Eukaryota</taxon>
        <taxon>Fungi</taxon>
        <taxon>Dikarya</taxon>
        <taxon>Basidiomycota</taxon>
        <taxon>Agaricomycotina</taxon>
        <taxon>Agaricomycetes</taxon>
        <taxon>Agaricomycetidae</taxon>
        <taxon>Agaricales</taxon>
        <taxon>Marasmiineae</taxon>
        <taxon>Mycenaceae</taxon>
        <taxon>Favolaschia</taxon>
    </lineage>
</organism>
<proteinExistence type="predicted"/>
<evidence type="ECO:0000256" key="1">
    <source>
        <dbReference type="SAM" id="Phobius"/>
    </source>
</evidence>
<dbReference type="Proteomes" id="UP001362999">
    <property type="component" value="Unassembled WGS sequence"/>
</dbReference>
<dbReference type="Pfam" id="PF14832">
    <property type="entry name" value="Tautomerase_3"/>
    <property type="match status" value="1"/>
</dbReference>
<dbReference type="SUPFAM" id="SSF55331">
    <property type="entry name" value="Tautomerase/MIF"/>
    <property type="match status" value="1"/>
</dbReference>
<keyword evidence="1" id="KW-0812">Transmembrane</keyword>
<dbReference type="EMBL" id="JAWWNJ010000008">
    <property type="protein sequence ID" value="KAK7050317.1"/>
    <property type="molecule type" value="Genomic_DNA"/>
</dbReference>
<feature type="transmembrane region" description="Helical" evidence="1">
    <location>
        <begin position="20"/>
        <end position="42"/>
    </location>
</feature>
<keyword evidence="4" id="KW-1185">Reference proteome</keyword>
<evidence type="ECO:0000313" key="3">
    <source>
        <dbReference type="EMBL" id="KAK7050317.1"/>
    </source>
</evidence>
<dbReference type="AlphaFoldDB" id="A0AAW0DG92"/>
<name>A0AAW0DG92_9AGAR</name>
<keyword evidence="1" id="KW-1133">Transmembrane helix</keyword>
<evidence type="ECO:0000259" key="2">
    <source>
        <dbReference type="Pfam" id="PF14832"/>
    </source>
</evidence>